<evidence type="ECO:0000256" key="1">
    <source>
        <dbReference type="SAM" id="Phobius"/>
    </source>
</evidence>
<name>A0A3B1CNI3_9ZZZZ</name>
<sequence length="664" mass="76039">MMNIHPITRTSDVAWGLCFYRNISRYLYVVVTFIVLTLLFPAPLRAEEDPDYSYSPSYSLGIGYNWASLDGSQRAIEYQSGIKSPVLRTGIEVYPLPHRFYLDFLTYEKDDLYLDTGYAYREILLSRLIIRELVHNLDHYRFPDSNPDEVKRKYDDRNRGETYQTDNRISDFFLRLKTPDYPVHLYTRYFRYDKEGEIQQRFLIGTFNDMTVTSQGRQIDFRTEELVIGSNGHFGPVEVEYSHGEKNFVPRGNTVLADLYPATSIRPGDVYPHNQIPETRTSSDYIKVHSSYTGRITASASFGSVRQSNQDSSVTRDMILGAGQLSYIPMAELSFFLRFSYRNTDENAPATTVLKGLSNELTYEVRPPLDVRRREVSLNIRARPLRGINLAGIYSVSKKDRSDTEEWLLANRDTTVNTLTLKVYGTLLKGVKFRTRYKYSDLRNPVYNTEPDLSHELSFYTSYSPFPGILTVLTYNLKKEMRDNLRFIDNATDIPLETGQRNNTTNNILGLIMLTPGEKTSVTLECGYYRNNLRQTLMYSTFSGDGSSTPGDAITENGVPYSDESTSYSIGVTHQINDRTDISAGMGQTHSKGKFRTSNPLSDDIASFSMLRITETTVSLRSSYAIINGFGIETMLGLRDYNDRIDDYNDGKFYQAVLVLTKRW</sequence>
<proteinExistence type="predicted"/>
<gene>
    <name evidence="2" type="ORF">MNBD_NITROSPIRAE02-1553</name>
</gene>
<keyword evidence="1" id="KW-0812">Transmembrane</keyword>
<protein>
    <submittedName>
        <fullName evidence="2">Uncharacterized protein</fullName>
    </submittedName>
</protein>
<dbReference type="EMBL" id="UOGH01000135">
    <property type="protein sequence ID" value="VAX29862.1"/>
    <property type="molecule type" value="Genomic_DNA"/>
</dbReference>
<evidence type="ECO:0000313" key="2">
    <source>
        <dbReference type="EMBL" id="VAX29862.1"/>
    </source>
</evidence>
<organism evidence="2">
    <name type="scientific">hydrothermal vent metagenome</name>
    <dbReference type="NCBI Taxonomy" id="652676"/>
    <lineage>
        <taxon>unclassified sequences</taxon>
        <taxon>metagenomes</taxon>
        <taxon>ecological metagenomes</taxon>
    </lineage>
</organism>
<keyword evidence="1" id="KW-1133">Transmembrane helix</keyword>
<dbReference type="SUPFAM" id="SSF56935">
    <property type="entry name" value="Porins"/>
    <property type="match status" value="1"/>
</dbReference>
<accession>A0A3B1CNI3</accession>
<keyword evidence="1" id="KW-0472">Membrane</keyword>
<dbReference type="AlphaFoldDB" id="A0A3B1CNI3"/>
<feature type="transmembrane region" description="Helical" evidence="1">
    <location>
        <begin position="26"/>
        <end position="44"/>
    </location>
</feature>
<reference evidence="2" key="1">
    <citation type="submission" date="2018-06" db="EMBL/GenBank/DDBJ databases">
        <authorList>
            <person name="Zhirakovskaya E."/>
        </authorList>
    </citation>
    <scope>NUCLEOTIDE SEQUENCE</scope>
</reference>